<dbReference type="InterPro" id="IPR036812">
    <property type="entry name" value="NAD(P)_OxRdtase_dom_sf"/>
</dbReference>
<organism evidence="3 4">
    <name type="scientific">Actinomadura geliboluensis</name>
    <dbReference type="NCBI Taxonomy" id="882440"/>
    <lineage>
        <taxon>Bacteria</taxon>
        <taxon>Bacillati</taxon>
        <taxon>Actinomycetota</taxon>
        <taxon>Actinomycetes</taxon>
        <taxon>Streptosporangiales</taxon>
        <taxon>Thermomonosporaceae</taxon>
        <taxon>Actinomadura</taxon>
    </lineage>
</organism>
<evidence type="ECO:0000313" key="4">
    <source>
        <dbReference type="Proteomes" id="UP000305238"/>
    </source>
</evidence>
<dbReference type="PANTHER" id="PTHR43364:SF5">
    <property type="entry name" value="REDUCTASE"/>
    <property type="match status" value="1"/>
</dbReference>
<protein>
    <submittedName>
        <fullName evidence="3">Aldo/keto reductase</fullName>
    </submittedName>
</protein>
<accession>A0A5S4GT58</accession>
<dbReference type="GO" id="GO:0005829">
    <property type="term" value="C:cytosol"/>
    <property type="evidence" value="ECO:0007669"/>
    <property type="project" value="UniProtKB-ARBA"/>
</dbReference>
<dbReference type="PANTHER" id="PTHR43364">
    <property type="entry name" value="NADH-SPECIFIC METHYLGLYOXAL REDUCTASE-RELATED"/>
    <property type="match status" value="1"/>
</dbReference>
<sequence length="332" mass="35763">MSDDDRHVRLGATGLRVSRLALGTVNFGGRVEEPAAHRLLDHAAAEGIDFVDTANIYGWRVHKGHAEEVVGRWLAARPGRRDGVVLATKVGEPMDRGPNDRGLSARNIIASCEESLRRLRTDWIDLYQLHRPDPGVGWEEIWTAMETLVRQGKIRYTGSSNFPGWGIAAGQEAARRRSLPGLASEQCLYNLAVRHAELEVIPAARHYGAGVLAWSPLHGGLLGGVLRKLAEGTAVKSAQGRAEAALPALRGTIERYEALCREFGRDPAEVGLAWVLSRPDVTAPVIGPRTPAHVDGALRALCAPLAADESARLEELFPPLGHGGAGPAAWLT</sequence>
<dbReference type="GO" id="GO:0016491">
    <property type="term" value="F:oxidoreductase activity"/>
    <property type="evidence" value="ECO:0007669"/>
    <property type="project" value="UniProtKB-KW"/>
</dbReference>
<dbReference type="RefSeq" id="WP_138638447.1">
    <property type="nucleotide sequence ID" value="NZ_VCKZ01000170.1"/>
</dbReference>
<dbReference type="AlphaFoldDB" id="A0A5S4GT58"/>
<reference evidence="3 4" key="1">
    <citation type="submission" date="2019-05" db="EMBL/GenBank/DDBJ databases">
        <title>Draft genome sequence of Actinomadura geliboluensis A8036.</title>
        <authorList>
            <person name="Saricaoglu S."/>
            <person name="Isik K."/>
        </authorList>
    </citation>
    <scope>NUCLEOTIDE SEQUENCE [LARGE SCALE GENOMIC DNA]</scope>
    <source>
        <strain evidence="3 4">A8036</strain>
    </source>
</reference>
<evidence type="ECO:0000256" key="1">
    <source>
        <dbReference type="ARBA" id="ARBA00023002"/>
    </source>
</evidence>
<dbReference type="EMBL" id="VCKZ01000170">
    <property type="protein sequence ID" value="TMR35721.1"/>
    <property type="molecule type" value="Genomic_DNA"/>
</dbReference>
<dbReference type="InterPro" id="IPR023210">
    <property type="entry name" value="NADP_OxRdtase_dom"/>
</dbReference>
<dbReference type="OrthoDB" id="9768793at2"/>
<dbReference type="FunFam" id="3.20.20.100:FF:000004">
    <property type="entry name" value="Oxidoreductase, aldo/keto reductase"/>
    <property type="match status" value="1"/>
</dbReference>
<keyword evidence="1" id="KW-0560">Oxidoreductase</keyword>
<gene>
    <name evidence="3" type="ORF">ETD96_22460</name>
</gene>
<proteinExistence type="predicted"/>
<keyword evidence="4" id="KW-1185">Reference proteome</keyword>
<evidence type="ECO:0000259" key="2">
    <source>
        <dbReference type="Pfam" id="PF00248"/>
    </source>
</evidence>
<feature type="domain" description="NADP-dependent oxidoreductase" evidence="2">
    <location>
        <begin position="19"/>
        <end position="316"/>
    </location>
</feature>
<dbReference type="SUPFAM" id="SSF51430">
    <property type="entry name" value="NAD(P)-linked oxidoreductase"/>
    <property type="match status" value="1"/>
</dbReference>
<name>A0A5S4GT58_9ACTN</name>
<dbReference type="Gene3D" id="3.20.20.100">
    <property type="entry name" value="NADP-dependent oxidoreductase domain"/>
    <property type="match status" value="1"/>
</dbReference>
<dbReference type="Pfam" id="PF00248">
    <property type="entry name" value="Aldo_ket_red"/>
    <property type="match status" value="1"/>
</dbReference>
<comment type="caution">
    <text evidence="3">The sequence shown here is derived from an EMBL/GenBank/DDBJ whole genome shotgun (WGS) entry which is preliminary data.</text>
</comment>
<dbReference type="InterPro" id="IPR050523">
    <property type="entry name" value="AKR_Detox_Biosynth"/>
</dbReference>
<evidence type="ECO:0000313" key="3">
    <source>
        <dbReference type="EMBL" id="TMR35721.1"/>
    </source>
</evidence>
<dbReference type="Proteomes" id="UP000305238">
    <property type="component" value="Unassembled WGS sequence"/>
</dbReference>